<dbReference type="OrthoDB" id="543004at2759"/>
<keyword evidence="4" id="KW-0509">mRNA transport</keyword>
<organism evidence="5 6">
    <name type="scientific">Monoraphidium neglectum</name>
    <dbReference type="NCBI Taxonomy" id="145388"/>
    <lineage>
        <taxon>Eukaryota</taxon>
        <taxon>Viridiplantae</taxon>
        <taxon>Chlorophyta</taxon>
        <taxon>core chlorophytes</taxon>
        <taxon>Chlorophyceae</taxon>
        <taxon>CS clade</taxon>
        <taxon>Sphaeropleales</taxon>
        <taxon>Selenastraceae</taxon>
        <taxon>Monoraphidium</taxon>
    </lineage>
</organism>
<evidence type="ECO:0000256" key="3">
    <source>
        <dbReference type="ARBA" id="ARBA00023242"/>
    </source>
</evidence>
<accession>A0A0D2N1Z7</accession>
<keyword evidence="4" id="KW-0813">Transport</keyword>
<dbReference type="RefSeq" id="XP_013905536.1">
    <property type="nucleotide sequence ID" value="XM_014050082.1"/>
</dbReference>
<dbReference type="Pfam" id="PF04097">
    <property type="entry name" value="Nic96"/>
    <property type="match status" value="1"/>
</dbReference>
<proteinExistence type="inferred from homology"/>
<dbReference type="PANTHER" id="PTHR11225">
    <property type="entry name" value="NUCLEAR PORE COMPLEX PROTEIN NUP93 NUCLEOPORIN NUP93 DEAD EYE PROTEIN"/>
    <property type="match status" value="1"/>
</dbReference>
<dbReference type="STRING" id="145388.A0A0D2N1Z7"/>
<evidence type="ECO:0000313" key="6">
    <source>
        <dbReference type="Proteomes" id="UP000054498"/>
    </source>
</evidence>
<comment type="similarity">
    <text evidence="2 4">Belongs to the nucleoporin interacting component (NIC) family.</text>
</comment>
<evidence type="ECO:0000256" key="2">
    <source>
        <dbReference type="ARBA" id="ARBA00010186"/>
    </source>
</evidence>
<reference evidence="5 6" key="1">
    <citation type="journal article" date="2013" name="BMC Genomics">
        <title>Reconstruction of the lipid metabolism for the microalga Monoraphidium neglectum from its genome sequence reveals characteristics suitable for biofuel production.</title>
        <authorList>
            <person name="Bogen C."/>
            <person name="Al-Dilaimi A."/>
            <person name="Albersmeier A."/>
            <person name="Wichmann J."/>
            <person name="Grundmann M."/>
            <person name="Rupp O."/>
            <person name="Lauersen K.J."/>
            <person name="Blifernez-Klassen O."/>
            <person name="Kalinowski J."/>
            <person name="Goesmann A."/>
            <person name="Mussgnug J.H."/>
            <person name="Kruse O."/>
        </authorList>
    </citation>
    <scope>NUCLEOTIDE SEQUENCE [LARGE SCALE GENOMIC DNA]</scope>
    <source>
        <strain evidence="5 6">SAG 48.87</strain>
    </source>
</reference>
<evidence type="ECO:0000256" key="4">
    <source>
        <dbReference type="RuleBase" id="RU364035"/>
    </source>
</evidence>
<dbReference type="EMBL" id="KK100362">
    <property type="protein sequence ID" value="KIZ06517.1"/>
    <property type="molecule type" value="Genomic_DNA"/>
</dbReference>
<dbReference type="GO" id="GO:0006606">
    <property type="term" value="P:protein import into nucleus"/>
    <property type="evidence" value="ECO:0007669"/>
    <property type="project" value="TreeGrafter"/>
</dbReference>
<keyword evidence="4" id="KW-0653">Protein transport</keyword>
<keyword evidence="6" id="KW-1185">Reference proteome</keyword>
<gene>
    <name evidence="5" type="ORF">MNEG_1431</name>
</gene>
<dbReference type="KEGG" id="mng:MNEG_1431"/>
<dbReference type="AlphaFoldDB" id="A0A0D2N1Z7"/>
<comment type="subcellular location">
    <subcellularLocation>
        <location evidence="1">Nucleus envelope</location>
    </subcellularLocation>
    <subcellularLocation>
        <location evidence="4">Nucleus</location>
        <location evidence="4">Nuclear pore complex</location>
    </subcellularLocation>
</comment>
<keyword evidence="4" id="KW-0811">Translocation</keyword>
<dbReference type="GO" id="GO:0016973">
    <property type="term" value="P:poly(A)+ mRNA export from nucleus"/>
    <property type="evidence" value="ECO:0007669"/>
    <property type="project" value="TreeGrafter"/>
</dbReference>
<dbReference type="Proteomes" id="UP000054498">
    <property type="component" value="Unassembled WGS sequence"/>
</dbReference>
<dbReference type="PANTHER" id="PTHR11225:SF4">
    <property type="entry name" value="NUCLEAR PORE COMPLEX PROTEIN NUP93"/>
    <property type="match status" value="1"/>
</dbReference>
<evidence type="ECO:0000256" key="1">
    <source>
        <dbReference type="ARBA" id="ARBA00004259"/>
    </source>
</evidence>
<dbReference type="GO" id="GO:0017056">
    <property type="term" value="F:structural constituent of nuclear pore"/>
    <property type="evidence" value="ECO:0007669"/>
    <property type="project" value="InterPro"/>
</dbReference>
<protein>
    <recommendedName>
        <fullName evidence="4">Nuclear pore protein</fullName>
    </recommendedName>
</protein>
<dbReference type="InterPro" id="IPR007231">
    <property type="entry name" value="Nucleoporin_int_Nup93/Nic96"/>
</dbReference>
<name>A0A0D2N1Z7_9CHLO</name>
<keyword evidence="3 4" id="KW-0539">Nucleus</keyword>
<keyword evidence="4" id="KW-0472">Membrane</keyword>
<dbReference type="GO" id="GO:0005643">
    <property type="term" value="C:nuclear pore"/>
    <property type="evidence" value="ECO:0007669"/>
    <property type="project" value="UniProtKB-SubCell"/>
</dbReference>
<evidence type="ECO:0000313" key="5">
    <source>
        <dbReference type="EMBL" id="KIZ06517.1"/>
    </source>
</evidence>
<dbReference type="GeneID" id="25731859"/>
<sequence length="527" mass="55473">MLELAPTVADVFAGDSATVDEYLAQIQEMTILTAIQESQQDGILSFERQLDEATARDWAADKGRLLGAIAPYTGLGGGTGLGALSFGSVAPRQGEAQGGRVSAKEQAYVQVVKRLNAAASRHEPVDAVSEFGAACAANEERPGASGSAAAMSSVWALLGDILAPARERGLSPSGPGGSGDFVDALVQGGRAHLSKLFARHVRNTISKHRAVAQRGGDPDQMRDAYLSVKFKDRGPLDFQQAGGQDTAWVQVYYALRCGLDDLALRAAAKATDAAAAVRPLGGGGGGSLAPLLDAWLADPAGFRAQHGAAILRECERLVQAQPSKQPSIRADYMLLVYALLAGDARALDAATRRSPGLAPTIEDFMWLKLTAIRACGATGASGPGNASPGSGGGAPAYRLSDLQAELNRWPAKYYSREGAEPLLYVTVLLLSCQFRAALNCMSASRVSHNEFMATDDSAKALRGDAVHVAIALHFAGVLELRGEEPASGPALDTSELLRSYGQRFVRIDSEVGCPRCSARFARFRTVY</sequence>
<keyword evidence="4" id="KW-0906">Nuclear pore complex</keyword>